<accession>A0A8J7S6Z9</accession>
<dbReference type="InterPro" id="IPR011009">
    <property type="entry name" value="Kinase-like_dom_sf"/>
</dbReference>
<dbReference type="RefSeq" id="WP_210509822.1">
    <property type="nucleotide sequence ID" value="NZ_JAFIDN010000001.1"/>
</dbReference>
<dbReference type="EMBL" id="JAFIDN010000001">
    <property type="protein sequence ID" value="MBP3191378.1"/>
    <property type="molecule type" value="Genomic_DNA"/>
</dbReference>
<gene>
    <name evidence="1" type="ORF">NATSA_01760</name>
</gene>
<evidence type="ECO:0000313" key="1">
    <source>
        <dbReference type="EMBL" id="MBP3191378.1"/>
    </source>
</evidence>
<dbReference type="Proteomes" id="UP000673975">
    <property type="component" value="Unassembled WGS sequence"/>
</dbReference>
<protein>
    <submittedName>
        <fullName evidence="1">Uncharacterized protein</fullName>
    </submittedName>
</protein>
<reference evidence="1" key="1">
    <citation type="submission" date="2021-02" db="EMBL/GenBank/DDBJ databases">
        <title>Natronogracilivirga saccharolytica gen. nov. sp. nov. a new anaerobic, haloalkiliphilic carbohydrate-fermenting bacterium from soda lake and proposing of Cyclonatronumiaceae fam. nov. in the phylum Balneolaeota.</title>
        <authorList>
            <person name="Zhilina T.N."/>
            <person name="Sorokin D.Y."/>
            <person name="Zavarzina D.G."/>
            <person name="Toshchakov S.V."/>
            <person name="Kublanov I.V."/>
        </authorList>
    </citation>
    <scope>NUCLEOTIDE SEQUENCE</scope>
    <source>
        <strain evidence="1">Z-1702</strain>
    </source>
</reference>
<organism evidence="1 2">
    <name type="scientific">Natronogracilivirga saccharolytica</name>
    <dbReference type="NCBI Taxonomy" id="2812953"/>
    <lineage>
        <taxon>Bacteria</taxon>
        <taxon>Pseudomonadati</taxon>
        <taxon>Balneolota</taxon>
        <taxon>Balneolia</taxon>
        <taxon>Balneolales</taxon>
        <taxon>Cyclonatronaceae</taxon>
        <taxon>Natronogracilivirga</taxon>
    </lineage>
</organism>
<dbReference type="AlphaFoldDB" id="A0A8J7S6Z9"/>
<evidence type="ECO:0000313" key="2">
    <source>
        <dbReference type="Proteomes" id="UP000673975"/>
    </source>
</evidence>
<comment type="caution">
    <text evidence="1">The sequence shown here is derived from an EMBL/GenBank/DDBJ whole genome shotgun (WGS) entry which is preliminary data.</text>
</comment>
<dbReference type="SUPFAM" id="SSF56112">
    <property type="entry name" value="Protein kinase-like (PK-like)"/>
    <property type="match status" value="1"/>
</dbReference>
<sequence>MTETTRPDTLIFGERQVLKKYRSDHEMHDCIAVAKRLEQFTPGELTFGNGYQVTVLVPSPVETDNAAASMPRADAVSVQFRLHYKEMLDLTKAVSDWFAYILDQSHTTEGTYALHGDLHLRNILLNSETRTIYIIDPSAKAVNSSVNMAWLDFQLFLMSTAISVFPRYDHFWVPGRNFLDRVEPNLERSSGLWLRLRSHLQLLRFLISKSIRQGRFAELGQYMMVSGIIALLLVFRSLVTPAPHSSD</sequence>
<proteinExistence type="predicted"/>
<name>A0A8J7S6Z9_9BACT</name>
<keyword evidence="2" id="KW-1185">Reference proteome</keyword>